<evidence type="ECO:0000259" key="1">
    <source>
        <dbReference type="Pfam" id="PF00296"/>
    </source>
</evidence>
<organism evidence="2 3">
    <name type="scientific">Nonomuraea africana</name>
    <dbReference type="NCBI Taxonomy" id="46171"/>
    <lineage>
        <taxon>Bacteria</taxon>
        <taxon>Bacillati</taxon>
        <taxon>Actinomycetota</taxon>
        <taxon>Actinomycetes</taxon>
        <taxon>Streptosporangiales</taxon>
        <taxon>Streptosporangiaceae</taxon>
        <taxon>Nonomuraea</taxon>
    </lineage>
</organism>
<sequence>MATLDRLSGGRVTLGAGLGGVPTEFTVFGQPMPSGAELDSCLSLVSRLLSGDEVRFTADGPGVRLAPLPVQRPVPIWIGSTSPAAARCAERWGGWMIAGDDEQGRMAMAPDQVPDYSGELALIGVSEPGSSVKDYTVSWWLEHLHGYRGTYDELLDRVRAGPPR</sequence>
<proteinExistence type="predicted"/>
<comment type="caution">
    <text evidence="2">The sequence shown here is derived from an EMBL/GenBank/DDBJ whole genome shotgun (WGS) entry which is preliminary data.</text>
</comment>
<keyword evidence="3" id="KW-1185">Reference proteome</keyword>
<evidence type="ECO:0000313" key="3">
    <source>
        <dbReference type="Proteomes" id="UP000661607"/>
    </source>
</evidence>
<name>A0ABR9KJF0_9ACTN</name>
<dbReference type="Gene3D" id="3.20.20.30">
    <property type="entry name" value="Luciferase-like domain"/>
    <property type="match status" value="1"/>
</dbReference>
<gene>
    <name evidence="2" type="ORF">H4W81_004918</name>
</gene>
<dbReference type="InterPro" id="IPR011251">
    <property type="entry name" value="Luciferase-like_dom"/>
</dbReference>
<dbReference type="InterPro" id="IPR036661">
    <property type="entry name" value="Luciferase-like_sf"/>
</dbReference>
<reference evidence="2 3" key="1">
    <citation type="submission" date="2020-10" db="EMBL/GenBank/DDBJ databases">
        <title>Sequencing the genomes of 1000 actinobacteria strains.</title>
        <authorList>
            <person name="Klenk H.-P."/>
        </authorList>
    </citation>
    <scope>NUCLEOTIDE SEQUENCE [LARGE SCALE GENOMIC DNA]</scope>
    <source>
        <strain evidence="2 3">DSM 43748</strain>
    </source>
</reference>
<dbReference type="SUPFAM" id="SSF51679">
    <property type="entry name" value="Bacterial luciferase-like"/>
    <property type="match status" value="1"/>
</dbReference>
<dbReference type="Pfam" id="PF00296">
    <property type="entry name" value="Bac_luciferase"/>
    <property type="match status" value="1"/>
</dbReference>
<protein>
    <submittedName>
        <fullName evidence="2">Alkanesulfonate monooxygenase SsuD/methylene tetrahydromethanopterin reductase-like flavin-dependent oxidoreductase (Luciferase family)</fullName>
    </submittedName>
</protein>
<dbReference type="EMBL" id="JADBEF010000001">
    <property type="protein sequence ID" value="MBE1562139.1"/>
    <property type="molecule type" value="Genomic_DNA"/>
</dbReference>
<dbReference type="Proteomes" id="UP000661607">
    <property type="component" value="Unassembled WGS sequence"/>
</dbReference>
<feature type="domain" description="Luciferase-like" evidence="1">
    <location>
        <begin position="2"/>
        <end position="105"/>
    </location>
</feature>
<evidence type="ECO:0000313" key="2">
    <source>
        <dbReference type="EMBL" id="MBE1562139.1"/>
    </source>
</evidence>
<accession>A0ABR9KJF0</accession>